<dbReference type="EMBL" id="CP027806">
    <property type="protein sequence ID" value="AXJ00236.1"/>
    <property type="molecule type" value="Genomic_DNA"/>
</dbReference>
<dbReference type="Proteomes" id="UP000254808">
    <property type="component" value="Chromosome"/>
</dbReference>
<accession>A0A345UID4</accession>
<dbReference type="KEGG" id="cprv:CYPRO_0959"/>
<keyword evidence="3" id="KW-1185">Reference proteome</keyword>
<keyword evidence="1" id="KW-0472">Membrane</keyword>
<protein>
    <submittedName>
        <fullName evidence="2">Uncharacterized protein</fullName>
    </submittedName>
</protein>
<keyword evidence="1" id="KW-1133">Transmembrane helix</keyword>
<sequence length="618" mass="70429">MNTIKLNKSGAFQNSRVFGTLRKMRLSKALMQLFWTAGPVTAIGLTLGYYIGYGKMPPTELMIYFISFTVFSGLTGLIAKLVYDTTRGHLSKTRELDMKFVCGELGSLVLDIRNLQVEAYEGSESKREAALQLIRRVELSSYGVYLAFTDLTKDRKTGLILGRIHTYRKAGLFSYVNNMQNRFSPYISGQYEQLKASSPDAALLLNQHFGEVKRQSLRQGVVREPYFIQRIFAAVEKEDPWLITLKDAEEFIILCIELISDREFPILYFSYRGNWSVAEAFDSLERKRLALNMARAKGSNRLFALAAYLRESGVCDETRIPKGLKPEALAEHLFDELDQLAQSVRQDVAARKSTGELKEKKLVLKNGLKLYELAQQGYAQVKKAQEQYAAAIQRWDKESRKNPVVYRFIGSRWMRKGIDVRERTLSLSDEHKDELIRHLNWYFRHDGIAALLKTTKAQTADDDKNESDYYERCETVRRLVIETALVLSPMIGLSKPEVQRNLNSTKAIYLGELSPDQTAYQKQQLFEQLVTDTDNNTGLAAERMAHTMLNVYQIPLDDEAIQFLHLNYGASVENLKIMAEKAEETGGSTGLFQYDQSAANLQSVNLKPVPGSWRKVLR</sequence>
<proteinExistence type="predicted"/>
<keyword evidence="1" id="KW-0812">Transmembrane</keyword>
<organism evidence="2 3">
    <name type="scientific">Cyclonatronum proteinivorum</name>
    <dbReference type="NCBI Taxonomy" id="1457365"/>
    <lineage>
        <taxon>Bacteria</taxon>
        <taxon>Pseudomonadati</taxon>
        <taxon>Balneolota</taxon>
        <taxon>Balneolia</taxon>
        <taxon>Balneolales</taxon>
        <taxon>Cyclonatronaceae</taxon>
        <taxon>Cyclonatronum</taxon>
    </lineage>
</organism>
<evidence type="ECO:0000313" key="2">
    <source>
        <dbReference type="EMBL" id="AXJ00236.1"/>
    </source>
</evidence>
<dbReference type="AlphaFoldDB" id="A0A345UID4"/>
<evidence type="ECO:0000313" key="3">
    <source>
        <dbReference type="Proteomes" id="UP000254808"/>
    </source>
</evidence>
<gene>
    <name evidence="2" type="ORF">CYPRO_0959</name>
</gene>
<feature type="transmembrane region" description="Helical" evidence="1">
    <location>
        <begin position="30"/>
        <end position="51"/>
    </location>
</feature>
<name>A0A345UID4_9BACT</name>
<reference evidence="2 3" key="1">
    <citation type="submission" date="2018-03" db="EMBL/GenBank/DDBJ databases">
        <title>Phenotypic and genomic properties of Cyclonatronum proteinivorum gen. nov., sp. nov., a haloalkaliphilic bacteroidete from soda lakes possessing Na+-translocating rhodopsin.</title>
        <authorList>
            <person name="Toshchakov S.V."/>
            <person name="Korzhenkov A."/>
            <person name="Samarov N.I."/>
            <person name="Kublanov I.V."/>
            <person name="Muntyan M.S."/>
            <person name="Sorokin D.Y."/>
        </authorList>
    </citation>
    <scope>NUCLEOTIDE SEQUENCE [LARGE SCALE GENOMIC DNA]</scope>
    <source>
        <strain evidence="2 3">Omega</strain>
    </source>
</reference>
<evidence type="ECO:0000256" key="1">
    <source>
        <dbReference type="SAM" id="Phobius"/>
    </source>
</evidence>
<feature type="transmembrane region" description="Helical" evidence="1">
    <location>
        <begin position="63"/>
        <end position="83"/>
    </location>
</feature>